<dbReference type="OrthoDB" id="5372731at2"/>
<dbReference type="KEGG" id="slh:YH65_03805"/>
<evidence type="ECO:0000256" key="1">
    <source>
        <dbReference type="SAM" id="Coils"/>
    </source>
</evidence>
<evidence type="ECO:0000313" key="3">
    <source>
        <dbReference type="EMBL" id="AKF24609.1"/>
    </source>
</evidence>
<keyword evidence="4" id="KW-1185">Reference proteome</keyword>
<dbReference type="Proteomes" id="UP000034444">
    <property type="component" value="Chromosome"/>
</dbReference>
<keyword evidence="1" id="KW-0175">Coiled coil</keyword>
<dbReference type="RefSeq" id="WP_046550702.1">
    <property type="nucleotide sequence ID" value="NZ_CP011308.1"/>
</dbReference>
<reference evidence="3 4" key="1">
    <citation type="submission" date="2015-04" db="EMBL/GenBank/DDBJ databases">
        <title>Complete genome sequence of Sulfurovum lithotrophicum ATCC BAA-797T.</title>
        <authorList>
            <person name="Ahn J."/>
            <person name="Park G."/>
            <person name="Jeon W."/>
            <person name="Jang Y."/>
            <person name="Jang M."/>
            <person name="Lee H."/>
            <person name="Lee H."/>
        </authorList>
    </citation>
    <scope>NUCLEOTIDE SEQUENCE [LARGE SCALE GENOMIC DNA]</scope>
    <source>
        <strain evidence="4">ATCC BAA-797 / 42BKT</strain>
    </source>
</reference>
<feature type="coiled-coil region" evidence="1">
    <location>
        <begin position="95"/>
        <end position="191"/>
    </location>
</feature>
<evidence type="ECO:0000256" key="2">
    <source>
        <dbReference type="SAM" id="MobiDB-lite"/>
    </source>
</evidence>
<reference evidence="4" key="2">
    <citation type="journal article" date="2017" name="Stand. Genomic Sci.">
        <title>Complete genome sequence of the sulfur-oxidizing chemolithoautotrophic Sulfurovum lithotrophicum 42BKTT.</title>
        <authorList>
            <person name="Jeon W."/>
            <person name="Priscilla L."/>
            <person name="Park G."/>
            <person name="Lee H."/>
            <person name="Lee N."/>
            <person name="Lee D."/>
            <person name="Kwon H."/>
            <person name="Ahn I."/>
            <person name="Lee C."/>
            <person name="Lee H."/>
            <person name="Ahn J."/>
        </authorList>
    </citation>
    <scope>NUCLEOTIDE SEQUENCE [LARGE SCALE GENOMIC DNA]</scope>
    <source>
        <strain evidence="4">ATCC BAA-797 / 42BKT</strain>
    </source>
</reference>
<feature type="region of interest" description="Disordered" evidence="2">
    <location>
        <begin position="1"/>
        <end position="25"/>
    </location>
</feature>
<organism evidence="3 4">
    <name type="scientific">Sulfurovum lithotrophicum</name>
    <dbReference type="NCBI Taxonomy" id="206403"/>
    <lineage>
        <taxon>Bacteria</taxon>
        <taxon>Pseudomonadati</taxon>
        <taxon>Campylobacterota</taxon>
        <taxon>Epsilonproteobacteria</taxon>
        <taxon>Campylobacterales</taxon>
        <taxon>Sulfurovaceae</taxon>
        <taxon>Sulfurovum</taxon>
    </lineage>
</organism>
<evidence type="ECO:0000313" key="4">
    <source>
        <dbReference type="Proteomes" id="UP000034444"/>
    </source>
</evidence>
<gene>
    <name evidence="3" type="ORF">YH65_03805</name>
</gene>
<sequence>MAQHEHMSIQKNTASSMEEHDELSGQTAAKVAMALSALDSRYKENIADYAQELHSWTHRIDSARIELEMLFKQKEPYDDTLTAVEKEIEYTLRLLQRLTDQYIQKTVVVSELEDELKNLGHSKESESLLQNRYTELDRLEAEIGNLELTLLNHELEKQNLLLKTEPITRKISSLEQKIRELESKKRYIESAYLHRITQVASIQPSKLPPAAI</sequence>
<protein>
    <submittedName>
        <fullName evidence="3">Uncharacterized protein</fullName>
    </submittedName>
</protein>
<name>A0A7U4M0K8_9BACT</name>
<accession>A0A7U4M0K8</accession>
<dbReference type="AlphaFoldDB" id="A0A7U4M0K8"/>
<dbReference type="EMBL" id="CP011308">
    <property type="protein sequence ID" value="AKF24609.1"/>
    <property type="molecule type" value="Genomic_DNA"/>
</dbReference>
<proteinExistence type="predicted"/>